<evidence type="ECO:0008006" key="4">
    <source>
        <dbReference type="Google" id="ProtNLM"/>
    </source>
</evidence>
<gene>
    <name evidence="2" type="ORF">GCM10023082_63550</name>
</gene>
<comment type="caution">
    <text evidence="2">The sequence shown here is derived from an EMBL/GenBank/DDBJ whole genome shotgun (WGS) entry which is preliminary data.</text>
</comment>
<dbReference type="RefSeq" id="WP_345655297.1">
    <property type="nucleotide sequence ID" value="NZ_BAABEP010000088.1"/>
</dbReference>
<organism evidence="2 3">
    <name type="scientific">Streptomyces tremellae</name>
    <dbReference type="NCBI Taxonomy" id="1124239"/>
    <lineage>
        <taxon>Bacteria</taxon>
        <taxon>Bacillati</taxon>
        <taxon>Actinomycetota</taxon>
        <taxon>Actinomycetes</taxon>
        <taxon>Kitasatosporales</taxon>
        <taxon>Streptomycetaceae</taxon>
        <taxon>Streptomyces</taxon>
    </lineage>
</organism>
<dbReference type="Proteomes" id="UP001499884">
    <property type="component" value="Unassembled WGS sequence"/>
</dbReference>
<keyword evidence="3" id="KW-1185">Reference proteome</keyword>
<name>A0ABP7GB22_9ACTN</name>
<sequence length="561" mass="60709">MTSEWNKHERLHALRAVDTMTALLSVPAGRGAAGRLVVGRVLSGVLEALVDGDLEEEAERAEAAVRSLTDTDMASEAATRNWIVRTLRSRSDESNGDLFVGERGWVDPVEHDVWALLALGPLARRIRLWSTTLKRAAPDLGATIGVRAHQVRHWASGNSVPSPLHREALARSLGVHPAWLAAERDHSADVDLYLYDGRCPCGSEAGFTRGPVGGRGFGDVGPGGGVAWCNGCGQPLLPAGQATLLALPLMRETAPPDRWPASMDFRAVYVRDDRDLAAPWPHGLWCPGDTTRERGPVRVPGPLTEPPRTPPAPPAGAVRPRVPAPRRRAGKPGPVPKGGVERTGVEKIQAFVQWVGGGRRLTGKGHLKIADARALIEALDTGDVWNPVEHGYQHKTRSSIEMHHLQRLLTWTTAAGILHVDGDFLLPVNDSLRLTDHLPALQRALADALVDVALIVLWWPLVLSPLSERNELEHALTVMWRQLGNADGPVPASALGDAVWDAIGKGAYGEDLFADPKGAEQAMRRDLPSVLQLCQDVGLVHLRDGNPAPTPFGRSRRWAYA</sequence>
<reference evidence="3" key="1">
    <citation type="journal article" date="2019" name="Int. J. Syst. Evol. Microbiol.">
        <title>The Global Catalogue of Microorganisms (GCM) 10K type strain sequencing project: providing services to taxonomists for standard genome sequencing and annotation.</title>
        <authorList>
            <consortium name="The Broad Institute Genomics Platform"/>
            <consortium name="The Broad Institute Genome Sequencing Center for Infectious Disease"/>
            <person name="Wu L."/>
            <person name="Ma J."/>
        </authorList>
    </citation>
    <scope>NUCLEOTIDE SEQUENCE [LARGE SCALE GENOMIC DNA]</scope>
    <source>
        <strain evidence="3">JCM 30846</strain>
    </source>
</reference>
<evidence type="ECO:0000256" key="1">
    <source>
        <dbReference type="SAM" id="MobiDB-lite"/>
    </source>
</evidence>
<feature type="region of interest" description="Disordered" evidence="1">
    <location>
        <begin position="287"/>
        <end position="340"/>
    </location>
</feature>
<evidence type="ECO:0000313" key="2">
    <source>
        <dbReference type="EMBL" id="GAA3760618.1"/>
    </source>
</evidence>
<protein>
    <recommendedName>
        <fullName evidence="4">HTH cro/C1-type domain-containing protein</fullName>
    </recommendedName>
</protein>
<dbReference type="InterPro" id="IPR001387">
    <property type="entry name" value="Cro/C1-type_HTH"/>
</dbReference>
<proteinExistence type="predicted"/>
<evidence type="ECO:0000313" key="3">
    <source>
        <dbReference type="Proteomes" id="UP001499884"/>
    </source>
</evidence>
<dbReference type="CDD" id="cd00093">
    <property type="entry name" value="HTH_XRE"/>
    <property type="match status" value="1"/>
</dbReference>
<accession>A0ABP7GB22</accession>
<feature type="compositionally biased region" description="Pro residues" evidence="1">
    <location>
        <begin position="303"/>
        <end position="314"/>
    </location>
</feature>
<dbReference type="EMBL" id="BAABEP010000088">
    <property type="protein sequence ID" value="GAA3760618.1"/>
    <property type="molecule type" value="Genomic_DNA"/>
</dbReference>